<reference evidence="2 3" key="1">
    <citation type="submission" date="2024-08" db="EMBL/GenBank/DDBJ databases">
        <authorList>
            <person name="Cucini C."/>
            <person name="Frati F."/>
        </authorList>
    </citation>
    <scope>NUCLEOTIDE SEQUENCE [LARGE SCALE GENOMIC DNA]</scope>
</reference>
<accession>A0ABP1R0H6</accession>
<dbReference type="Proteomes" id="UP001642540">
    <property type="component" value="Unassembled WGS sequence"/>
</dbReference>
<proteinExistence type="predicted"/>
<evidence type="ECO:0000313" key="2">
    <source>
        <dbReference type="EMBL" id="CAL8116789.1"/>
    </source>
</evidence>
<comment type="caution">
    <text evidence="2">The sequence shown here is derived from an EMBL/GenBank/DDBJ whole genome shotgun (WGS) entry which is preliminary data.</text>
</comment>
<feature type="region of interest" description="Disordered" evidence="1">
    <location>
        <begin position="125"/>
        <end position="176"/>
    </location>
</feature>
<name>A0ABP1R0H6_9HEXA</name>
<evidence type="ECO:0000313" key="3">
    <source>
        <dbReference type="Proteomes" id="UP001642540"/>
    </source>
</evidence>
<keyword evidence="3" id="KW-1185">Reference proteome</keyword>
<organism evidence="2 3">
    <name type="scientific">Orchesella dallaii</name>
    <dbReference type="NCBI Taxonomy" id="48710"/>
    <lineage>
        <taxon>Eukaryota</taxon>
        <taxon>Metazoa</taxon>
        <taxon>Ecdysozoa</taxon>
        <taxon>Arthropoda</taxon>
        <taxon>Hexapoda</taxon>
        <taxon>Collembola</taxon>
        <taxon>Entomobryomorpha</taxon>
        <taxon>Entomobryoidea</taxon>
        <taxon>Orchesellidae</taxon>
        <taxon>Orchesellinae</taxon>
        <taxon>Orchesella</taxon>
    </lineage>
</organism>
<gene>
    <name evidence="2" type="ORF">ODALV1_LOCUS17405</name>
</gene>
<evidence type="ECO:0000256" key="1">
    <source>
        <dbReference type="SAM" id="MobiDB-lite"/>
    </source>
</evidence>
<protein>
    <submittedName>
        <fullName evidence="2">Uncharacterized protein</fullName>
    </submittedName>
</protein>
<dbReference type="EMBL" id="CAXLJM020000053">
    <property type="protein sequence ID" value="CAL8116789.1"/>
    <property type="molecule type" value="Genomic_DNA"/>
</dbReference>
<feature type="compositionally biased region" description="Polar residues" evidence="1">
    <location>
        <begin position="130"/>
        <end position="176"/>
    </location>
</feature>
<sequence length="187" mass="20583">MRKGFVGCYFCVSFFYEYNPDAPQRREYQHYMNNIPEWNTMSKSCIFRVGGVGRDYCTAREYEKGAEITSTLETTDTEKQKQRRKVSKQKKPCLTLVNKISRDEAKSGDSFDSSVGNLSLVVPSDGGQPATCSASQPPVFSASQPPVFSASQPPAFSTGQPATLSETPPGSTSNYSALLNRQIGSYV</sequence>